<dbReference type="eggNOG" id="ENOG502SQ80">
    <property type="taxonomic scope" value="Eukaryota"/>
</dbReference>
<dbReference type="InterPro" id="IPR005174">
    <property type="entry name" value="KIB1-4_b-propeller"/>
</dbReference>
<feature type="domain" description="KIB1-4 beta-propeller" evidence="1">
    <location>
        <begin position="93"/>
        <end position="424"/>
    </location>
</feature>
<dbReference type="EMBL" id="KI630214">
    <property type="protein sequence ID" value="EYU44584.1"/>
    <property type="molecule type" value="Genomic_DNA"/>
</dbReference>
<dbReference type="Pfam" id="PF03478">
    <property type="entry name" value="Beta-prop_KIB1-4"/>
    <property type="match status" value="1"/>
</dbReference>
<protein>
    <recommendedName>
        <fullName evidence="1">KIB1-4 beta-propeller domain-containing protein</fullName>
    </recommendedName>
</protein>
<dbReference type="InterPro" id="IPR050942">
    <property type="entry name" value="F-box_BR-signaling"/>
</dbReference>
<sequence length="459" mass="52121">MAASSVLRLVQWKCDAAVVSANWPSPTVAVGSRIRFFPRRSQIGSSIRISNSGSPYWPSPPKSAAAAAVSSSPWLMLPPSFDEETEKMTAYNFYSIAQDKVVTIKKPMTLSDELLDDDAAVVGSSHGWLCLFNRSTTFDDLILYNPLTRRHIELPSVNIYNLQGNNIGFHSHHTQWVTRVVISSSTPDDQDCRALMNYNVGNRLAFCCPGHTSGYWTPIGETHLKLDDHLYGRNYEDFVYSPKQNLFYCVTAFGDFEAWDLRDPHSPTMTPVILSSDKNNYPRAASSEEELNLKRSCVSRKYLVIDEETDQLYHVRRFVKDTIRSFSMLYYNSPSDEVDYEFSNPYRTVGFDVHRVDLEKGELSYMDGGSLDGLAMFVGPNYSFALRASEYPELKPDSIYFTDVFSPPYWDNGIYGGHDVGIFNYRDRTVSSCYYPVDEVSIRRIVPSPVWFTPTTTQL</sequence>
<reference evidence="2 3" key="1">
    <citation type="journal article" date="2013" name="Proc. Natl. Acad. Sci. U.S.A.">
        <title>Fine-scale variation in meiotic recombination in Mimulus inferred from population shotgun sequencing.</title>
        <authorList>
            <person name="Hellsten U."/>
            <person name="Wright K.M."/>
            <person name="Jenkins J."/>
            <person name="Shu S."/>
            <person name="Yuan Y."/>
            <person name="Wessler S.R."/>
            <person name="Schmutz J."/>
            <person name="Willis J.H."/>
            <person name="Rokhsar D.S."/>
        </authorList>
    </citation>
    <scope>NUCLEOTIDE SEQUENCE [LARGE SCALE GENOMIC DNA]</scope>
    <source>
        <strain evidence="3">cv. DUN x IM62</strain>
    </source>
</reference>
<accession>A0A022RX00</accession>
<dbReference type="KEGG" id="egt:105975947"/>
<dbReference type="InterPro" id="IPR011047">
    <property type="entry name" value="Quinoprotein_ADH-like_sf"/>
</dbReference>
<organism evidence="2 3">
    <name type="scientific">Erythranthe guttata</name>
    <name type="common">Yellow monkey flower</name>
    <name type="synonym">Mimulus guttatus</name>
    <dbReference type="NCBI Taxonomy" id="4155"/>
    <lineage>
        <taxon>Eukaryota</taxon>
        <taxon>Viridiplantae</taxon>
        <taxon>Streptophyta</taxon>
        <taxon>Embryophyta</taxon>
        <taxon>Tracheophyta</taxon>
        <taxon>Spermatophyta</taxon>
        <taxon>Magnoliopsida</taxon>
        <taxon>eudicotyledons</taxon>
        <taxon>Gunneridae</taxon>
        <taxon>Pentapetalae</taxon>
        <taxon>asterids</taxon>
        <taxon>lamiids</taxon>
        <taxon>Lamiales</taxon>
        <taxon>Phrymaceae</taxon>
        <taxon>Erythranthe</taxon>
    </lineage>
</organism>
<dbReference type="Proteomes" id="UP000030748">
    <property type="component" value="Unassembled WGS sequence"/>
</dbReference>
<dbReference type="SUPFAM" id="SSF50998">
    <property type="entry name" value="Quinoprotein alcohol dehydrogenase-like"/>
    <property type="match status" value="1"/>
</dbReference>
<dbReference type="AlphaFoldDB" id="A0A022RX00"/>
<evidence type="ECO:0000313" key="2">
    <source>
        <dbReference type="EMBL" id="EYU44584.1"/>
    </source>
</evidence>
<dbReference type="PANTHER" id="PTHR44259:SF37">
    <property type="entry name" value="DUF1618 DOMAIN-CONTAINING PROTEIN"/>
    <property type="match status" value="1"/>
</dbReference>
<dbReference type="OrthoDB" id="1523976at2759"/>
<gene>
    <name evidence="2" type="ORF">MIMGU_mgv1a022851mg</name>
</gene>
<evidence type="ECO:0000259" key="1">
    <source>
        <dbReference type="Pfam" id="PF03478"/>
    </source>
</evidence>
<evidence type="ECO:0000313" key="3">
    <source>
        <dbReference type="Proteomes" id="UP000030748"/>
    </source>
</evidence>
<proteinExistence type="predicted"/>
<dbReference type="PANTHER" id="PTHR44259">
    <property type="entry name" value="OS07G0183000 PROTEIN-RELATED"/>
    <property type="match status" value="1"/>
</dbReference>
<keyword evidence="3" id="KW-1185">Reference proteome</keyword>
<name>A0A022RX00_ERYGU</name>
<dbReference type="OMA" id="GICHLEH"/>